<dbReference type="AlphaFoldDB" id="A0A6A5VFY0"/>
<dbReference type="EMBL" id="ML976668">
    <property type="protein sequence ID" value="KAF1975975.1"/>
    <property type="molecule type" value="Genomic_DNA"/>
</dbReference>
<dbReference type="Proteomes" id="UP000800036">
    <property type="component" value="Unassembled WGS sequence"/>
</dbReference>
<gene>
    <name evidence="1" type="ORF">BU23DRAFT_57981</name>
</gene>
<evidence type="ECO:0008006" key="3">
    <source>
        <dbReference type="Google" id="ProtNLM"/>
    </source>
</evidence>
<protein>
    <recommendedName>
        <fullName evidence="3">F-box domain-containing protein</fullName>
    </recommendedName>
</protein>
<dbReference type="OrthoDB" id="3673440at2759"/>
<organism evidence="1 2">
    <name type="scientific">Bimuria novae-zelandiae CBS 107.79</name>
    <dbReference type="NCBI Taxonomy" id="1447943"/>
    <lineage>
        <taxon>Eukaryota</taxon>
        <taxon>Fungi</taxon>
        <taxon>Dikarya</taxon>
        <taxon>Ascomycota</taxon>
        <taxon>Pezizomycotina</taxon>
        <taxon>Dothideomycetes</taxon>
        <taxon>Pleosporomycetidae</taxon>
        <taxon>Pleosporales</taxon>
        <taxon>Massarineae</taxon>
        <taxon>Didymosphaeriaceae</taxon>
        <taxon>Bimuria</taxon>
    </lineage>
</organism>
<proteinExistence type="predicted"/>
<keyword evidence="2" id="KW-1185">Reference proteome</keyword>
<accession>A0A6A5VFY0</accession>
<name>A0A6A5VFY0_9PLEO</name>
<reference evidence="1" key="1">
    <citation type="journal article" date="2020" name="Stud. Mycol.">
        <title>101 Dothideomycetes genomes: a test case for predicting lifestyles and emergence of pathogens.</title>
        <authorList>
            <person name="Haridas S."/>
            <person name="Albert R."/>
            <person name="Binder M."/>
            <person name="Bloem J."/>
            <person name="Labutti K."/>
            <person name="Salamov A."/>
            <person name="Andreopoulos B."/>
            <person name="Baker S."/>
            <person name="Barry K."/>
            <person name="Bills G."/>
            <person name="Bluhm B."/>
            <person name="Cannon C."/>
            <person name="Castanera R."/>
            <person name="Culley D."/>
            <person name="Daum C."/>
            <person name="Ezra D."/>
            <person name="Gonzalez J."/>
            <person name="Henrissat B."/>
            <person name="Kuo A."/>
            <person name="Liang C."/>
            <person name="Lipzen A."/>
            <person name="Lutzoni F."/>
            <person name="Magnuson J."/>
            <person name="Mondo S."/>
            <person name="Nolan M."/>
            <person name="Ohm R."/>
            <person name="Pangilinan J."/>
            <person name="Park H.-J."/>
            <person name="Ramirez L."/>
            <person name="Alfaro M."/>
            <person name="Sun H."/>
            <person name="Tritt A."/>
            <person name="Yoshinaga Y."/>
            <person name="Zwiers L.-H."/>
            <person name="Turgeon B."/>
            <person name="Goodwin S."/>
            <person name="Spatafora J."/>
            <person name="Crous P."/>
            <person name="Grigoriev I."/>
        </authorList>
    </citation>
    <scope>NUCLEOTIDE SEQUENCE</scope>
    <source>
        <strain evidence="1">CBS 107.79</strain>
    </source>
</reference>
<evidence type="ECO:0000313" key="2">
    <source>
        <dbReference type="Proteomes" id="UP000800036"/>
    </source>
</evidence>
<sequence length="269" mass="30774">MFKLANTSLSAIITKLKFSKKLDNNWKLMFMDIPTELRNMIYDCVLSAAPPLEQFNKPSKYDTVFDRSEPLMTLTLGCRLIPKPFSNSDAKLHEVSSLLQTNQQVFAELMPLVEKKARVYLPIAQTLEFNALLRQVNAQGSEAMEPFGLTYLHALRSFANLHIHFHNGFRVPMPAQWPWRVDTGFRIAERLNQTLKIYTAASSEVASCLNGEKRKVVVHLDHYFQGIDAVHNFVMRRIRRRGSLRNSSLNTKGNLNKVGRHVQQGFLQG</sequence>
<evidence type="ECO:0000313" key="1">
    <source>
        <dbReference type="EMBL" id="KAF1975975.1"/>
    </source>
</evidence>